<proteinExistence type="predicted"/>
<accession>A0A8H6RV94</accession>
<dbReference type="EMBL" id="JACAZE010000034">
    <property type="protein sequence ID" value="KAF7288470.1"/>
    <property type="molecule type" value="Genomic_DNA"/>
</dbReference>
<dbReference type="AlphaFoldDB" id="A0A8H6RV94"/>
<gene>
    <name evidence="1" type="ORF">HMN09_01389100</name>
</gene>
<name>A0A8H6RV94_MYCCL</name>
<keyword evidence="2" id="KW-1185">Reference proteome</keyword>
<evidence type="ECO:0000313" key="1">
    <source>
        <dbReference type="EMBL" id="KAF7288470.1"/>
    </source>
</evidence>
<evidence type="ECO:0000313" key="2">
    <source>
        <dbReference type="Proteomes" id="UP000613580"/>
    </source>
</evidence>
<dbReference type="Proteomes" id="UP000613580">
    <property type="component" value="Unassembled WGS sequence"/>
</dbReference>
<protein>
    <submittedName>
        <fullName evidence="1">Uncharacterized protein</fullName>
    </submittedName>
</protein>
<comment type="caution">
    <text evidence="1">The sequence shown here is derived from an EMBL/GenBank/DDBJ whole genome shotgun (WGS) entry which is preliminary data.</text>
</comment>
<reference evidence="1" key="1">
    <citation type="submission" date="2020-05" db="EMBL/GenBank/DDBJ databases">
        <title>Mycena genomes resolve the evolution of fungal bioluminescence.</title>
        <authorList>
            <person name="Tsai I.J."/>
        </authorList>
    </citation>
    <scope>NUCLEOTIDE SEQUENCE</scope>
    <source>
        <strain evidence="1">110903Hualien_Pintung</strain>
    </source>
</reference>
<dbReference type="OrthoDB" id="2998394at2759"/>
<organism evidence="1 2">
    <name type="scientific">Mycena chlorophos</name>
    <name type="common">Agaric fungus</name>
    <name type="synonym">Agaricus chlorophos</name>
    <dbReference type="NCBI Taxonomy" id="658473"/>
    <lineage>
        <taxon>Eukaryota</taxon>
        <taxon>Fungi</taxon>
        <taxon>Dikarya</taxon>
        <taxon>Basidiomycota</taxon>
        <taxon>Agaricomycotina</taxon>
        <taxon>Agaricomycetes</taxon>
        <taxon>Agaricomycetidae</taxon>
        <taxon>Agaricales</taxon>
        <taxon>Marasmiineae</taxon>
        <taxon>Mycenaceae</taxon>
        <taxon>Mycena</taxon>
    </lineage>
</organism>
<sequence length="332" mass="37173">MSSVRSIPVSLPVSLQHAYLDTMVQMGFMDPPAGSSVKKRKRASTNVYTREPFDRVMSMGRAQFRIGNPHGCMALVCHYGAYKLHGPPRGQETVADDSLRASDRAEYELCYKLMLDLYPDLQPLIKQLYLDSVADPQPWQKLTEQWGKVATAARTDDTHNLLKETAKLVVPTVQHILFPVLSTDSKSDRGNSHRTLRLELMGCKDRALMPPVAYICPDPQNPAQILTPGELSFEDFKTEWVTKDGDYEYGKLFKNILALFDDPLLADWSAATLAVSAEVFRDAEAPPPLDDDNQPAPLLRRLLVVTLPLLDPSSVHDAHDSLFMQLTRPDVL</sequence>